<organism evidence="1 2">
    <name type="scientific">Candidatus Sungiibacteriota bacterium</name>
    <dbReference type="NCBI Taxonomy" id="2750080"/>
    <lineage>
        <taxon>Bacteria</taxon>
        <taxon>Candidatus Sungiibacteriota</taxon>
    </lineage>
</organism>
<dbReference type="Proteomes" id="UP000704960">
    <property type="component" value="Unassembled WGS sequence"/>
</dbReference>
<accession>A0A932YVZ1</accession>
<reference evidence="1" key="1">
    <citation type="submission" date="2020-07" db="EMBL/GenBank/DDBJ databases">
        <title>Huge and variable diversity of episymbiotic CPR bacteria and DPANN archaea in groundwater ecosystems.</title>
        <authorList>
            <person name="He C.Y."/>
            <person name="Keren R."/>
            <person name="Whittaker M."/>
            <person name="Farag I.F."/>
            <person name="Doudna J."/>
            <person name="Cate J.H.D."/>
            <person name="Banfield J.F."/>
        </authorList>
    </citation>
    <scope>NUCLEOTIDE SEQUENCE</scope>
    <source>
        <strain evidence="1">NC_groundwater_1226_Ag_S-0.1um_59_124</strain>
    </source>
</reference>
<evidence type="ECO:0000313" key="2">
    <source>
        <dbReference type="Proteomes" id="UP000704960"/>
    </source>
</evidence>
<protein>
    <submittedName>
        <fullName evidence="1">Uncharacterized protein</fullName>
    </submittedName>
</protein>
<dbReference type="EMBL" id="JACQMJ010000008">
    <property type="protein sequence ID" value="MBI4132348.1"/>
    <property type="molecule type" value="Genomic_DNA"/>
</dbReference>
<name>A0A932YVZ1_9BACT</name>
<evidence type="ECO:0000313" key="1">
    <source>
        <dbReference type="EMBL" id="MBI4132348.1"/>
    </source>
</evidence>
<sequence length="366" mass="41669">MRLVIIGTTIHGEGGYLPFDRLAAESNFSDVTFVIAGDRNSAPFDTSKFLCRVEYLEPVDQERFSVSETIGWKTPRRRPIAWLRAIELGPDYILSIDDDNIPSPDYFRRWHDVLTKPVGRVAVPAAASGPAPWHNYLRTSDAPFEIYPRGFPIPFRPASAIEIRAADAPIPPERVGLFQGISLGDPDIDGMTRLVYPKRLPLNAISEKNYCLRDVWSPYNMQNTAFAKILFPLPILWPHAAQFDDIYASFVWQKVLFNNGRHAHVGDPVNRQDRGVRDILNTDFRETVEGYFYAHRVWEVINGIAEKDPIAFMKKLMEYGDDPRDGSELTFSRHLWSFPTGERHIIGRHRDFFTAHLKDVTAALGG</sequence>
<dbReference type="AlphaFoldDB" id="A0A932YVZ1"/>
<gene>
    <name evidence="1" type="ORF">HY474_01815</name>
</gene>
<comment type="caution">
    <text evidence="1">The sequence shown here is derived from an EMBL/GenBank/DDBJ whole genome shotgun (WGS) entry which is preliminary data.</text>
</comment>
<proteinExistence type="predicted"/>